<feature type="domain" description="Glycoside hydrolase family 38 central" evidence="5">
    <location>
        <begin position="519"/>
        <end position="597"/>
    </location>
</feature>
<keyword evidence="3" id="KW-0378">Hydrolase</keyword>
<sequence>MHLNLPQRDARIARFLRDVLDPARVADHRALTVEHWVVGGEPVPFATARAAQYAPFMTGSPWGSAWDTVWFRVTGAVPSEWQGSGAIELLVDLGYTDRLPGFQAEGIVYTADGRIVKGLEPLNRHAPVAEAGPAGEFEFYIEAAANPNIADGFQFRSTPLGRKETAGDTLQYVARAFDVVLRDRETSALWWDATTLFDLARQLPADSVRSARILEALTRVVDVIDAANPRDGVAAARAILAPELAAPASASAHTAIAVGHAHLDSAWLWPTRETVRKFARTLSNVLDLIDEYDEFRFVASSAQQYAWVEENYPELFARVQAAVAAGRIVPIGGMWVESDATMVGGESMIRQFAQGTRYFERAFGVRSDIVWLPDSFGFSGALPQIFRGVGATGFVTQKLSWGDTNRMPHHTFAWEGIDGTRILTHFPPVDSYMSDLGATDLAKAERQFAEKSVLTQSIVPFGWGDGGGGPTRDMVETGRRKADLEGSPKVVFATPADYFATARGELVDPPVWSGEMYLELHRGVFTSQVRTKQGNRRSEALLHEAELWAATAAWREDLAYPHDELDEAWRLTLLNQFHDILPGTSIGWVHEEAERVHAHVASIASGIIERSLRVLARDGDLALEAHPTPHSAAAFAIVDAVGTACPEATADSAGGAVLQSEQLTVRIDASGEIASLVDSRTGRELIVPGVPAGALQLFHDRPSQWDAWDIEEHYRRTPVALDGEVAVDVVGDTVEVDRQLGDSRVTLRWSLSRDGGALDLDVAVDWREDEKLLKLAFPVALLADRTAAETQFGHVWRTVHPNTSWDAARYETVAHRFVYVEEPGQGLAIANASSYGWDTERLVIDGRGAGTQMRATLVRAPRFPDPQADRVEQRFRLSLRPVADIGGAVAEGYRLSRPARAITGARSVAPLVRASAGSIVVETVKLADDGSGDLIVRLYESQGRAASTVLTIDAAWQSARRVDLLERDVDGDGLEVDEHTIALPLRPFEIATVRILSAS</sequence>
<dbReference type="SUPFAM" id="SSF74650">
    <property type="entry name" value="Galactose mutarotase-like"/>
    <property type="match status" value="1"/>
</dbReference>
<dbReference type="EMBL" id="SGWW01000001">
    <property type="protein sequence ID" value="RZS59724.1"/>
    <property type="molecule type" value="Genomic_DNA"/>
</dbReference>
<dbReference type="Gene3D" id="1.20.1270.50">
    <property type="entry name" value="Glycoside hydrolase family 38, central domain"/>
    <property type="match status" value="1"/>
</dbReference>
<evidence type="ECO:0000256" key="3">
    <source>
        <dbReference type="ARBA" id="ARBA00022801"/>
    </source>
</evidence>
<dbReference type="InterPro" id="IPR028995">
    <property type="entry name" value="Glyco_hydro_57/38_cen_sf"/>
</dbReference>
<dbReference type="InterPro" id="IPR037094">
    <property type="entry name" value="Glyco_hydro_38_cen_sf"/>
</dbReference>
<dbReference type="Gene3D" id="3.20.110.10">
    <property type="entry name" value="Glycoside hydrolase 38, N terminal domain"/>
    <property type="match status" value="1"/>
</dbReference>
<dbReference type="PANTHER" id="PTHR46017:SF1">
    <property type="entry name" value="ALPHA-MANNOSIDASE 2C1"/>
    <property type="match status" value="1"/>
</dbReference>
<evidence type="ECO:0000313" key="7">
    <source>
        <dbReference type="Proteomes" id="UP000293519"/>
    </source>
</evidence>
<dbReference type="SUPFAM" id="SSF88713">
    <property type="entry name" value="Glycoside hydrolase/deacetylase"/>
    <property type="match status" value="1"/>
</dbReference>
<dbReference type="InterPro" id="IPR011013">
    <property type="entry name" value="Gal_mutarotase_sf_dom"/>
</dbReference>
<keyword evidence="7" id="KW-1185">Reference proteome</keyword>
<organism evidence="6 7">
    <name type="scientific">Microcella putealis</name>
    <dbReference type="NCBI Taxonomy" id="337005"/>
    <lineage>
        <taxon>Bacteria</taxon>
        <taxon>Bacillati</taxon>
        <taxon>Actinomycetota</taxon>
        <taxon>Actinomycetes</taxon>
        <taxon>Micrococcales</taxon>
        <taxon>Microbacteriaceae</taxon>
        <taxon>Microcella</taxon>
    </lineage>
</organism>
<dbReference type="RefSeq" id="WP_130484771.1">
    <property type="nucleotide sequence ID" value="NZ_SGWW01000001.1"/>
</dbReference>
<dbReference type="Pfam" id="PF17677">
    <property type="entry name" value="Glyco_hydro38C2"/>
    <property type="match status" value="1"/>
</dbReference>
<dbReference type="CDD" id="cd10789">
    <property type="entry name" value="GH38N_AMII_ER_cytosolic"/>
    <property type="match status" value="1"/>
</dbReference>
<dbReference type="Pfam" id="PF22907">
    <property type="entry name" value="Ams1-like_1st"/>
    <property type="match status" value="1"/>
</dbReference>
<keyword evidence="4" id="KW-0326">Glycosidase</keyword>
<reference evidence="6 7" key="1">
    <citation type="journal article" date="2015" name="Stand. Genomic Sci.">
        <title>Genomic Encyclopedia of Bacterial and Archaeal Type Strains, Phase III: the genomes of soil and plant-associated and newly described type strains.</title>
        <authorList>
            <person name="Whitman W.B."/>
            <person name="Woyke T."/>
            <person name="Klenk H.P."/>
            <person name="Zhou Y."/>
            <person name="Lilburn T.G."/>
            <person name="Beck B.J."/>
            <person name="De Vos P."/>
            <person name="Vandamme P."/>
            <person name="Eisen J.A."/>
            <person name="Garrity G."/>
            <person name="Hugenholtz P."/>
            <person name="Kyrpides N.C."/>
        </authorList>
    </citation>
    <scope>NUCLEOTIDE SEQUENCE [LARGE SCALE GENOMIC DNA]</scope>
    <source>
        <strain evidence="6 7">CV2</strain>
    </source>
</reference>
<dbReference type="FunFam" id="3.20.110.10:FF:000002">
    <property type="entry name" value="alpha-mannosidase 2C1 isoform X1"/>
    <property type="match status" value="1"/>
</dbReference>
<evidence type="ECO:0000256" key="1">
    <source>
        <dbReference type="ARBA" id="ARBA00009792"/>
    </source>
</evidence>
<dbReference type="Pfam" id="PF01074">
    <property type="entry name" value="Glyco_hydro_38N"/>
    <property type="match status" value="1"/>
</dbReference>
<dbReference type="InterPro" id="IPR011330">
    <property type="entry name" value="Glyco_hydro/deAcase_b/a-brl"/>
</dbReference>
<accession>A0A4Q7LY60</accession>
<dbReference type="Proteomes" id="UP000293519">
    <property type="component" value="Unassembled WGS sequence"/>
</dbReference>
<proteinExistence type="inferred from homology"/>
<evidence type="ECO:0000313" key="6">
    <source>
        <dbReference type="EMBL" id="RZS59724.1"/>
    </source>
</evidence>
<keyword evidence="2" id="KW-0479">Metal-binding</keyword>
<dbReference type="SMART" id="SM00872">
    <property type="entry name" value="Alpha-mann_mid"/>
    <property type="match status" value="1"/>
</dbReference>
<evidence type="ECO:0000259" key="5">
    <source>
        <dbReference type="SMART" id="SM00872"/>
    </source>
</evidence>
<dbReference type="GO" id="GO:0006013">
    <property type="term" value="P:mannose metabolic process"/>
    <property type="evidence" value="ECO:0007669"/>
    <property type="project" value="InterPro"/>
</dbReference>
<dbReference type="OrthoDB" id="9772207at2"/>
<dbReference type="PANTHER" id="PTHR46017">
    <property type="entry name" value="ALPHA-MANNOSIDASE 2C1"/>
    <property type="match status" value="1"/>
</dbReference>
<gene>
    <name evidence="6" type="ORF">EV141_0957</name>
</gene>
<evidence type="ECO:0000256" key="2">
    <source>
        <dbReference type="ARBA" id="ARBA00022723"/>
    </source>
</evidence>
<dbReference type="InterPro" id="IPR011682">
    <property type="entry name" value="Glyco_hydro_38_C"/>
</dbReference>
<dbReference type="Pfam" id="PF07748">
    <property type="entry name" value="Glyco_hydro_38C"/>
    <property type="match status" value="1"/>
</dbReference>
<dbReference type="Pfam" id="PF09261">
    <property type="entry name" value="Alpha-mann_mid"/>
    <property type="match status" value="1"/>
</dbReference>
<dbReference type="Gene3D" id="2.70.98.30">
    <property type="entry name" value="Golgi alpha-mannosidase II, domain 4"/>
    <property type="match status" value="1"/>
</dbReference>
<dbReference type="InterPro" id="IPR027291">
    <property type="entry name" value="Glyco_hydro_38_N_sf"/>
</dbReference>
<dbReference type="InterPro" id="IPR054723">
    <property type="entry name" value="Ams1-like_N"/>
</dbReference>
<dbReference type="AlphaFoldDB" id="A0A4Q7LY60"/>
<dbReference type="InterPro" id="IPR000602">
    <property type="entry name" value="Glyco_hydro_38_N"/>
</dbReference>
<dbReference type="SUPFAM" id="SSF88688">
    <property type="entry name" value="Families 57/38 glycoside transferase middle domain"/>
    <property type="match status" value="1"/>
</dbReference>
<name>A0A4Q7LY60_9MICO</name>
<dbReference type="GO" id="GO:0004559">
    <property type="term" value="F:alpha-mannosidase activity"/>
    <property type="evidence" value="ECO:0007669"/>
    <property type="project" value="InterPro"/>
</dbReference>
<comment type="similarity">
    <text evidence="1">Belongs to the glycosyl hydrolase 38 family.</text>
</comment>
<dbReference type="InterPro" id="IPR041147">
    <property type="entry name" value="GH38_C"/>
</dbReference>
<evidence type="ECO:0000256" key="4">
    <source>
        <dbReference type="ARBA" id="ARBA00023295"/>
    </source>
</evidence>
<dbReference type="GO" id="GO:0030246">
    <property type="term" value="F:carbohydrate binding"/>
    <property type="evidence" value="ECO:0007669"/>
    <property type="project" value="InterPro"/>
</dbReference>
<dbReference type="GO" id="GO:0009313">
    <property type="term" value="P:oligosaccharide catabolic process"/>
    <property type="evidence" value="ECO:0007669"/>
    <property type="project" value="TreeGrafter"/>
</dbReference>
<dbReference type="InterPro" id="IPR015341">
    <property type="entry name" value="Glyco_hydro_38_cen"/>
</dbReference>
<dbReference type="FunFam" id="1.20.1270.50:FF:000004">
    <property type="entry name" value="alpha-mannosidase 2C1 isoform X1"/>
    <property type="match status" value="1"/>
</dbReference>
<dbReference type="GO" id="GO:0046872">
    <property type="term" value="F:metal ion binding"/>
    <property type="evidence" value="ECO:0007669"/>
    <property type="project" value="UniProtKB-KW"/>
</dbReference>
<protein>
    <submittedName>
        <fullName evidence="6">Alpha-mannosidase</fullName>
    </submittedName>
</protein>
<dbReference type="Gene3D" id="2.60.40.2220">
    <property type="match status" value="1"/>
</dbReference>
<comment type="caution">
    <text evidence="6">The sequence shown here is derived from an EMBL/GenBank/DDBJ whole genome shotgun (WGS) entry which is preliminary data.</text>
</comment>